<feature type="domain" description="Major facilitator superfamily (MFS) profile" evidence="11">
    <location>
        <begin position="55"/>
        <end position="477"/>
    </location>
</feature>
<evidence type="ECO:0000256" key="3">
    <source>
        <dbReference type="ARBA" id="ARBA00022692"/>
    </source>
</evidence>
<accession>A0A1Z1XG35</accession>
<dbReference type="InterPro" id="IPR005829">
    <property type="entry name" value="Sugar_transporter_CS"/>
</dbReference>
<evidence type="ECO:0000313" key="12">
    <source>
        <dbReference type="EMBL" id="ARX98207.1"/>
    </source>
</evidence>
<feature type="transmembrane region" description="Helical" evidence="10">
    <location>
        <begin position="93"/>
        <end position="113"/>
    </location>
</feature>
<feature type="region of interest" description="Disordered" evidence="9">
    <location>
        <begin position="1"/>
        <end position="48"/>
    </location>
</feature>
<dbReference type="InterPro" id="IPR036259">
    <property type="entry name" value="MFS_trans_sf"/>
</dbReference>
<evidence type="ECO:0000256" key="7">
    <source>
        <dbReference type="ARBA" id="ARBA00024348"/>
    </source>
</evidence>
<feature type="transmembrane region" description="Helical" evidence="10">
    <location>
        <begin position="352"/>
        <end position="374"/>
    </location>
</feature>
<keyword evidence="8" id="KW-0813">Transport</keyword>
<name>A0A1Z1XG35_BEMTA</name>
<dbReference type="GO" id="GO:0005886">
    <property type="term" value="C:plasma membrane"/>
    <property type="evidence" value="ECO:0007669"/>
    <property type="project" value="UniProtKB-SubCell"/>
</dbReference>
<organism evidence="12">
    <name type="scientific">Bemisia tabaci</name>
    <name type="common">Sweetpotato whitefly</name>
    <name type="synonym">Aleurodes tabaci</name>
    <dbReference type="NCBI Taxonomy" id="7038"/>
    <lineage>
        <taxon>Eukaryota</taxon>
        <taxon>Metazoa</taxon>
        <taxon>Ecdysozoa</taxon>
        <taxon>Arthropoda</taxon>
        <taxon>Hexapoda</taxon>
        <taxon>Insecta</taxon>
        <taxon>Pterygota</taxon>
        <taxon>Neoptera</taxon>
        <taxon>Paraneoptera</taxon>
        <taxon>Hemiptera</taxon>
        <taxon>Sternorrhyncha</taxon>
        <taxon>Aleyrodoidea</taxon>
        <taxon>Aleyrodidae</taxon>
        <taxon>Aleyrodinae</taxon>
        <taxon>Bemisia</taxon>
    </lineage>
</organism>
<dbReference type="SUPFAM" id="SSF103473">
    <property type="entry name" value="MFS general substrate transporter"/>
    <property type="match status" value="1"/>
</dbReference>
<dbReference type="NCBIfam" id="TIGR00879">
    <property type="entry name" value="SP"/>
    <property type="match status" value="1"/>
</dbReference>
<feature type="transmembrane region" description="Helical" evidence="10">
    <location>
        <begin position="53"/>
        <end position="73"/>
    </location>
</feature>
<evidence type="ECO:0000259" key="11">
    <source>
        <dbReference type="PROSITE" id="PS50850"/>
    </source>
</evidence>
<dbReference type="AlphaFoldDB" id="A0A1Z1XG35"/>
<dbReference type="PROSITE" id="PS00216">
    <property type="entry name" value="SUGAR_TRANSPORT_1"/>
    <property type="match status" value="1"/>
</dbReference>
<dbReference type="InterPro" id="IPR003663">
    <property type="entry name" value="Sugar/inositol_transpt"/>
</dbReference>
<evidence type="ECO:0000256" key="2">
    <source>
        <dbReference type="ARBA" id="ARBA00022475"/>
    </source>
</evidence>
<feature type="transmembrane region" description="Helical" evidence="10">
    <location>
        <begin position="203"/>
        <end position="223"/>
    </location>
</feature>
<dbReference type="Gene3D" id="1.20.1250.20">
    <property type="entry name" value="MFS general substrate transporter like domains"/>
    <property type="match status" value="1"/>
</dbReference>
<reference evidence="12" key="1">
    <citation type="journal article" date="2017" name="Front. Physiol.">
        <title>Genome-Wide Characterization and Expression Profiling of Sugar Transporter Family in the Whitefly, Bemisia tabaci (Gennadius) (Hemiptera: Aleyrodidae).</title>
        <authorList>
            <person name="Yang Z."/>
            <person name="Xia J."/>
            <person name="Pan H."/>
            <person name="Gong C."/>
            <person name="Xie W."/>
            <person name="Guo Z."/>
            <person name="Zheng H."/>
            <person name="Yang X."/>
            <person name="Yang F."/>
            <person name="Wu Q."/>
            <person name="Wang S."/>
            <person name="Zhang Y."/>
        </authorList>
    </citation>
    <scope>NUCLEOTIDE SEQUENCE</scope>
</reference>
<dbReference type="EMBL" id="KY350168">
    <property type="protein sequence ID" value="ARX98207.1"/>
    <property type="molecule type" value="mRNA"/>
</dbReference>
<dbReference type="PANTHER" id="PTHR48021">
    <property type="match status" value="1"/>
</dbReference>
<feature type="compositionally biased region" description="Polar residues" evidence="9">
    <location>
        <begin position="15"/>
        <end position="29"/>
    </location>
</feature>
<dbReference type="PANTHER" id="PTHR48021:SF1">
    <property type="entry name" value="GH07001P-RELATED"/>
    <property type="match status" value="1"/>
</dbReference>
<feature type="transmembrane region" description="Helical" evidence="10">
    <location>
        <begin position="288"/>
        <end position="309"/>
    </location>
</feature>
<feature type="transmembrane region" description="Helical" evidence="10">
    <location>
        <begin position="422"/>
        <end position="442"/>
    </location>
</feature>
<evidence type="ECO:0000256" key="4">
    <source>
        <dbReference type="ARBA" id="ARBA00022989"/>
    </source>
</evidence>
<protein>
    <submittedName>
        <fullName evidence="12">Sugar transporter BTST45</fullName>
    </submittedName>
</protein>
<dbReference type="FunFam" id="1.20.1250.20:FF:000055">
    <property type="entry name" value="Facilitated trehalose transporter Tret1-2 homolog"/>
    <property type="match status" value="1"/>
</dbReference>
<feature type="transmembrane region" description="Helical" evidence="10">
    <location>
        <begin position="386"/>
        <end position="410"/>
    </location>
</feature>
<keyword evidence="2" id="KW-1003">Cell membrane</keyword>
<dbReference type="InterPro" id="IPR044775">
    <property type="entry name" value="MFS_ERD6/Tret1-like"/>
</dbReference>
<feature type="transmembrane region" description="Helical" evidence="10">
    <location>
        <begin position="454"/>
        <end position="473"/>
    </location>
</feature>
<evidence type="ECO:0000256" key="6">
    <source>
        <dbReference type="ARBA" id="ARBA00023180"/>
    </source>
</evidence>
<dbReference type="GO" id="GO:0051119">
    <property type="term" value="F:sugar transmembrane transporter activity"/>
    <property type="evidence" value="ECO:0007669"/>
    <property type="project" value="InterPro"/>
</dbReference>
<keyword evidence="5 10" id="KW-0472">Membrane</keyword>
<dbReference type="InterPro" id="IPR005828">
    <property type="entry name" value="MFS_sugar_transport-like"/>
</dbReference>
<dbReference type="PROSITE" id="PS50850">
    <property type="entry name" value="MFS"/>
    <property type="match status" value="1"/>
</dbReference>
<keyword evidence="6" id="KW-0325">Glycoprotein</keyword>
<keyword evidence="3 10" id="KW-0812">Transmembrane</keyword>
<evidence type="ECO:0000256" key="1">
    <source>
        <dbReference type="ARBA" id="ARBA00004651"/>
    </source>
</evidence>
<dbReference type="Pfam" id="PF00083">
    <property type="entry name" value="Sugar_tr"/>
    <property type="match status" value="1"/>
</dbReference>
<proteinExistence type="evidence at transcript level"/>
<dbReference type="InterPro" id="IPR020846">
    <property type="entry name" value="MFS_dom"/>
</dbReference>
<keyword evidence="12" id="KW-0762">Sugar transport</keyword>
<dbReference type="CDD" id="cd17358">
    <property type="entry name" value="MFS_GLUT6_8_Class3_like"/>
    <property type="match status" value="1"/>
</dbReference>
<feature type="transmembrane region" description="Helical" evidence="10">
    <location>
        <begin position="321"/>
        <end position="345"/>
    </location>
</feature>
<evidence type="ECO:0000256" key="9">
    <source>
        <dbReference type="SAM" id="MobiDB-lite"/>
    </source>
</evidence>
<dbReference type="InterPro" id="IPR050549">
    <property type="entry name" value="MFS_Trehalose_Transporter"/>
</dbReference>
<dbReference type="PROSITE" id="PS00217">
    <property type="entry name" value="SUGAR_TRANSPORT_2"/>
    <property type="match status" value="1"/>
</dbReference>
<dbReference type="PRINTS" id="PR00171">
    <property type="entry name" value="SUGRTRNSPORT"/>
</dbReference>
<evidence type="ECO:0000256" key="5">
    <source>
        <dbReference type="ARBA" id="ARBA00023136"/>
    </source>
</evidence>
<evidence type="ECO:0000256" key="8">
    <source>
        <dbReference type="RuleBase" id="RU003346"/>
    </source>
</evidence>
<keyword evidence="4 10" id="KW-1133">Transmembrane helix</keyword>
<comment type="subcellular location">
    <subcellularLocation>
        <location evidence="1">Cell membrane</location>
        <topology evidence="1">Multi-pass membrane protein</topology>
    </subcellularLocation>
</comment>
<evidence type="ECO:0000256" key="10">
    <source>
        <dbReference type="SAM" id="Phobius"/>
    </source>
</evidence>
<feature type="transmembrane region" description="Helical" evidence="10">
    <location>
        <begin position="179"/>
        <end position="197"/>
    </location>
</feature>
<feature type="transmembrane region" description="Helical" evidence="10">
    <location>
        <begin position="120"/>
        <end position="136"/>
    </location>
</feature>
<feature type="transmembrane region" description="Helical" evidence="10">
    <location>
        <begin position="142"/>
        <end position="167"/>
    </location>
</feature>
<comment type="similarity">
    <text evidence="7">Belongs to the major facilitator superfamily. Sugar transporter (TC 2.A.1.1) family. Trehalose transporter subfamily.</text>
</comment>
<sequence length="501" mass="54983">MMAETNDNMDLPATNKVQENTTEDSTTNSRPPPCPQEVCDTEKGDGSRTGPQFLATGIVSLTGFLMGEMVSWSSPVTPLLIKSHRITKDEESWIVSTVNFGAIIGCLLAGYVNKYVGRKTVLLSLCVPEMISWLMLAFCEGAILLCLARFLSGLCLGFICVTTPLYIAEIAQPCVRGALATFFQLFIVIGILFTFILGILQDALWITLGCSIVVLVFFALFLWMPESPVYLTMVSRPKAAAASLQWLRGRDYDIYAEIRVIEAVVQEGRDVEVTYGDFISDAASFRGIIIAMGLFFFQQMCGINVVIFYMNTVFETAGSTISPTLATVIIGIVQVLATALSVYMMDKAGRRFLFIFSQAACSLCLISLGTYFFLKSRGDDVTPIGWLPVASVAVFLVMFAFGSGPVPWAITSEIFSKNIASLALSLVTAVHWLLAFFVTKVYTSLEAFMGTGPTFWMFAAWCWVGVTFCCLLMPETKGRPQEDIVDELRGCKKKQTSGNCP</sequence>